<gene>
    <name evidence="1" type="ORF">AAV99_00500</name>
</gene>
<dbReference type="STRING" id="874156.GCA_001021555_01184"/>
<proteinExistence type="predicted"/>
<keyword evidence="2" id="KW-1185">Reference proteome</keyword>
<dbReference type="AlphaFoldDB" id="A0A0H0XPA7"/>
<evidence type="ECO:0000313" key="2">
    <source>
        <dbReference type="Proteomes" id="UP000053455"/>
    </source>
</evidence>
<dbReference type="Proteomes" id="UP000053455">
    <property type="component" value="Unassembled WGS sequence"/>
</dbReference>
<dbReference type="EMBL" id="LBHU01000001">
    <property type="protein sequence ID" value="KLI64194.1"/>
    <property type="molecule type" value="Genomic_DNA"/>
</dbReference>
<organism evidence="1 2">
    <name type="scientific">Aurantiacibacter marinus</name>
    <dbReference type="NCBI Taxonomy" id="874156"/>
    <lineage>
        <taxon>Bacteria</taxon>
        <taxon>Pseudomonadati</taxon>
        <taxon>Pseudomonadota</taxon>
        <taxon>Alphaproteobacteria</taxon>
        <taxon>Sphingomonadales</taxon>
        <taxon>Erythrobacteraceae</taxon>
        <taxon>Aurantiacibacter</taxon>
    </lineage>
</organism>
<sequence length="242" mass="26396">MTALASFLVLTACQIQRPAMSLSQPAVAPPDLAACQSLRIEPMDPEEFGPPEAIPVPDGFHHAAATDVSYIAVSTLGGSTVCVDNTKTGEITEMEWFSGERFLGWQWWGYEGFGYKIVDRQGDGSIMDVGARPHFSPSANRMASLQVSGAGWGGLEGFAVWQVKPHGFDLLSAQVADEQGTLPQIIADNFGQWSFVGWRGEDCMQMALDPFRVSPADPRGTARRIYFADKDNAWEIMEGRCS</sequence>
<protein>
    <submittedName>
        <fullName evidence="1">Uncharacterized protein</fullName>
    </submittedName>
</protein>
<name>A0A0H0XPA7_9SPHN</name>
<comment type="caution">
    <text evidence="1">The sequence shown here is derived from an EMBL/GenBank/DDBJ whole genome shotgun (WGS) entry which is preliminary data.</text>
</comment>
<reference evidence="1 2" key="1">
    <citation type="submission" date="2015-04" db="EMBL/GenBank/DDBJ databases">
        <title>The draft genome sequence of Erythrobacter marinus HWDM-33.</title>
        <authorList>
            <person name="Zhuang L."/>
            <person name="Liu Y."/>
            <person name="Shao Z."/>
        </authorList>
    </citation>
    <scope>NUCLEOTIDE SEQUENCE [LARGE SCALE GENOMIC DNA]</scope>
    <source>
        <strain evidence="1 2">HWDM-33</strain>
    </source>
</reference>
<accession>A0A0H0XPA7</accession>
<dbReference type="PATRIC" id="fig|874156.12.peg.108"/>
<evidence type="ECO:0000313" key="1">
    <source>
        <dbReference type="EMBL" id="KLI64194.1"/>
    </source>
</evidence>